<evidence type="ECO:0000313" key="2">
    <source>
        <dbReference type="Proteomes" id="UP000054166"/>
    </source>
</evidence>
<dbReference type="EMBL" id="KN832988">
    <property type="protein sequence ID" value="KIM84134.1"/>
    <property type="molecule type" value="Genomic_DNA"/>
</dbReference>
<name>A0A0C3FX60_PILCF</name>
<proteinExistence type="predicted"/>
<protein>
    <submittedName>
        <fullName evidence="1">Uncharacterized protein</fullName>
    </submittedName>
</protein>
<accession>A0A0C3FX60</accession>
<reference evidence="1 2" key="1">
    <citation type="submission" date="2014-04" db="EMBL/GenBank/DDBJ databases">
        <authorList>
            <consortium name="DOE Joint Genome Institute"/>
            <person name="Kuo A."/>
            <person name="Tarkka M."/>
            <person name="Buscot F."/>
            <person name="Kohler A."/>
            <person name="Nagy L.G."/>
            <person name="Floudas D."/>
            <person name="Copeland A."/>
            <person name="Barry K.W."/>
            <person name="Cichocki N."/>
            <person name="Veneault-Fourrey C."/>
            <person name="LaButti K."/>
            <person name="Lindquist E.A."/>
            <person name="Lipzen A."/>
            <person name="Lundell T."/>
            <person name="Morin E."/>
            <person name="Murat C."/>
            <person name="Sun H."/>
            <person name="Tunlid A."/>
            <person name="Henrissat B."/>
            <person name="Grigoriev I.V."/>
            <person name="Hibbett D.S."/>
            <person name="Martin F."/>
            <person name="Nordberg H.P."/>
            <person name="Cantor M.N."/>
            <person name="Hua S.X."/>
        </authorList>
    </citation>
    <scope>NUCLEOTIDE SEQUENCE [LARGE SCALE GENOMIC DNA]</scope>
    <source>
        <strain evidence="1 2">F 1598</strain>
    </source>
</reference>
<dbReference type="Proteomes" id="UP000054166">
    <property type="component" value="Unassembled WGS sequence"/>
</dbReference>
<dbReference type="HOGENOM" id="CLU_2705701_0_0_1"/>
<keyword evidence="2" id="KW-1185">Reference proteome</keyword>
<evidence type="ECO:0000313" key="1">
    <source>
        <dbReference type="EMBL" id="KIM84134.1"/>
    </source>
</evidence>
<dbReference type="InParanoid" id="A0A0C3FX60"/>
<reference evidence="2" key="2">
    <citation type="submission" date="2015-01" db="EMBL/GenBank/DDBJ databases">
        <title>Evolutionary Origins and Diversification of the Mycorrhizal Mutualists.</title>
        <authorList>
            <consortium name="DOE Joint Genome Institute"/>
            <consortium name="Mycorrhizal Genomics Consortium"/>
            <person name="Kohler A."/>
            <person name="Kuo A."/>
            <person name="Nagy L.G."/>
            <person name="Floudas D."/>
            <person name="Copeland A."/>
            <person name="Barry K.W."/>
            <person name="Cichocki N."/>
            <person name="Veneault-Fourrey C."/>
            <person name="LaButti K."/>
            <person name="Lindquist E.A."/>
            <person name="Lipzen A."/>
            <person name="Lundell T."/>
            <person name="Morin E."/>
            <person name="Murat C."/>
            <person name="Riley R."/>
            <person name="Ohm R."/>
            <person name="Sun H."/>
            <person name="Tunlid A."/>
            <person name="Henrissat B."/>
            <person name="Grigoriev I.V."/>
            <person name="Hibbett D.S."/>
            <person name="Martin F."/>
        </authorList>
    </citation>
    <scope>NUCLEOTIDE SEQUENCE [LARGE SCALE GENOMIC DNA]</scope>
    <source>
        <strain evidence="2">F 1598</strain>
    </source>
</reference>
<organism evidence="1 2">
    <name type="scientific">Piloderma croceum (strain F 1598)</name>
    <dbReference type="NCBI Taxonomy" id="765440"/>
    <lineage>
        <taxon>Eukaryota</taxon>
        <taxon>Fungi</taxon>
        <taxon>Dikarya</taxon>
        <taxon>Basidiomycota</taxon>
        <taxon>Agaricomycotina</taxon>
        <taxon>Agaricomycetes</taxon>
        <taxon>Agaricomycetidae</taxon>
        <taxon>Atheliales</taxon>
        <taxon>Atheliaceae</taxon>
        <taxon>Piloderma</taxon>
    </lineage>
</organism>
<sequence length="73" mass="8002">MASHDAARLSTRVSVTGDNSLPSHTRIFERILFWIQWLQAFSKRISQSRPLLVLSSPLSASTVTGAGTQLTCT</sequence>
<gene>
    <name evidence="1" type="ORF">PILCRDRAFT_818452</name>
</gene>
<dbReference type="AlphaFoldDB" id="A0A0C3FX60"/>